<keyword evidence="7" id="KW-0067">ATP-binding</keyword>
<dbReference type="EMBL" id="JABCRI010000001">
    <property type="protein sequence ID" value="KAF8414026.1"/>
    <property type="molecule type" value="Genomic_DNA"/>
</dbReference>
<dbReference type="FunFam" id="3.30.200.20:FF:000195">
    <property type="entry name" value="G-type lectin S-receptor-like serine/threonine-protein kinase"/>
    <property type="match status" value="1"/>
</dbReference>
<keyword evidence="9" id="KW-0325">Glycoprotein</keyword>
<evidence type="ECO:0000256" key="1">
    <source>
        <dbReference type="ARBA" id="ARBA00012513"/>
    </source>
</evidence>
<dbReference type="CDD" id="cd14066">
    <property type="entry name" value="STKc_IRAK"/>
    <property type="match status" value="1"/>
</dbReference>
<dbReference type="SUPFAM" id="SSF56112">
    <property type="entry name" value="Protein kinase-like (PK-like)"/>
    <property type="match status" value="1"/>
</dbReference>
<evidence type="ECO:0000256" key="3">
    <source>
        <dbReference type="ARBA" id="ARBA00022679"/>
    </source>
</evidence>
<evidence type="ECO:0000256" key="11">
    <source>
        <dbReference type="ARBA" id="ARBA00048679"/>
    </source>
</evidence>
<feature type="domain" description="Protein kinase" evidence="12">
    <location>
        <begin position="67"/>
        <end position="353"/>
    </location>
</feature>
<dbReference type="Gene3D" id="1.10.510.10">
    <property type="entry name" value="Transferase(Phosphotransferase) domain 1"/>
    <property type="match status" value="1"/>
</dbReference>
<dbReference type="InterPro" id="IPR021820">
    <property type="entry name" value="S-locus_recpt_kinase_C"/>
</dbReference>
<dbReference type="SMART" id="SM00220">
    <property type="entry name" value="S_TKc"/>
    <property type="match status" value="1"/>
</dbReference>
<dbReference type="InterPro" id="IPR000719">
    <property type="entry name" value="Prot_kinase_dom"/>
</dbReference>
<dbReference type="GO" id="GO:0005524">
    <property type="term" value="F:ATP binding"/>
    <property type="evidence" value="ECO:0007669"/>
    <property type="project" value="UniProtKB-KW"/>
</dbReference>
<dbReference type="GO" id="GO:0005886">
    <property type="term" value="C:plasma membrane"/>
    <property type="evidence" value="ECO:0007669"/>
    <property type="project" value="TreeGrafter"/>
</dbReference>
<dbReference type="FunFam" id="1.10.510.10:FF:000060">
    <property type="entry name" value="G-type lectin S-receptor-like serine/threonine-protein kinase"/>
    <property type="match status" value="1"/>
</dbReference>
<keyword evidence="5" id="KW-0547">Nucleotide-binding</keyword>
<dbReference type="AlphaFoldDB" id="A0A834ZV28"/>
<dbReference type="GO" id="GO:0004674">
    <property type="term" value="F:protein serine/threonine kinase activity"/>
    <property type="evidence" value="ECO:0007669"/>
    <property type="project" value="UniProtKB-KW"/>
</dbReference>
<evidence type="ECO:0000313" key="13">
    <source>
        <dbReference type="EMBL" id="KAF8414026.1"/>
    </source>
</evidence>
<comment type="catalytic activity">
    <reaction evidence="11">
        <text>L-seryl-[protein] + ATP = O-phospho-L-seryl-[protein] + ADP + H(+)</text>
        <dbReference type="Rhea" id="RHEA:17989"/>
        <dbReference type="Rhea" id="RHEA-COMP:9863"/>
        <dbReference type="Rhea" id="RHEA-COMP:11604"/>
        <dbReference type="ChEBI" id="CHEBI:15378"/>
        <dbReference type="ChEBI" id="CHEBI:29999"/>
        <dbReference type="ChEBI" id="CHEBI:30616"/>
        <dbReference type="ChEBI" id="CHEBI:83421"/>
        <dbReference type="ChEBI" id="CHEBI:456216"/>
        <dbReference type="EC" id="2.7.11.1"/>
    </reaction>
</comment>
<reference evidence="13 14" key="1">
    <citation type="submission" date="2020-04" db="EMBL/GenBank/DDBJ databases">
        <title>Plant Genome Project.</title>
        <authorList>
            <person name="Zhang R.-G."/>
        </authorList>
    </citation>
    <scope>NUCLEOTIDE SEQUENCE [LARGE SCALE GENOMIC DNA]</scope>
    <source>
        <strain evidence="13">YNK0</strain>
        <tissue evidence="13">Leaf</tissue>
    </source>
</reference>
<organism evidence="13 14">
    <name type="scientific">Tetracentron sinense</name>
    <name type="common">Spur-leaf</name>
    <dbReference type="NCBI Taxonomy" id="13715"/>
    <lineage>
        <taxon>Eukaryota</taxon>
        <taxon>Viridiplantae</taxon>
        <taxon>Streptophyta</taxon>
        <taxon>Embryophyta</taxon>
        <taxon>Tracheophyta</taxon>
        <taxon>Spermatophyta</taxon>
        <taxon>Magnoliopsida</taxon>
        <taxon>Trochodendrales</taxon>
        <taxon>Trochodendraceae</taxon>
        <taxon>Tetracentron</taxon>
    </lineage>
</organism>
<gene>
    <name evidence="13" type="ORF">HHK36_002025</name>
</gene>
<dbReference type="Pfam" id="PF07714">
    <property type="entry name" value="PK_Tyr_Ser-Thr"/>
    <property type="match status" value="1"/>
</dbReference>
<dbReference type="EC" id="2.7.11.1" evidence="1"/>
<proteinExistence type="predicted"/>
<comment type="caution">
    <text evidence="13">The sequence shown here is derived from an EMBL/GenBank/DDBJ whole genome shotgun (WGS) entry which is preliminary data.</text>
</comment>
<dbReference type="Gene3D" id="3.30.200.20">
    <property type="entry name" value="Phosphorylase Kinase, domain 1"/>
    <property type="match status" value="1"/>
</dbReference>
<name>A0A834ZV28_TETSI</name>
<keyword evidence="14" id="KW-1185">Reference proteome</keyword>
<comment type="catalytic activity">
    <reaction evidence="10">
        <text>L-threonyl-[protein] + ATP = O-phospho-L-threonyl-[protein] + ADP + H(+)</text>
        <dbReference type="Rhea" id="RHEA:46608"/>
        <dbReference type="Rhea" id="RHEA-COMP:11060"/>
        <dbReference type="Rhea" id="RHEA-COMP:11605"/>
        <dbReference type="ChEBI" id="CHEBI:15378"/>
        <dbReference type="ChEBI" id="CHEBI:30013"/>
        <dbReference type="ChEBI" id="CHEBI:30616"/>
        <dbReference type="ChEBI" id="CHEBI:61977"/>
        <dbReference type="ChEBI" id="CHEBI:456216"/>
        <dbReference type="EC" id="2.7.11.1"/>
    </reaction>
</comment>
<keyword evidence="3" id="KW-0808">Transferase</keyword>
<dbReference type="InterPro" id="IPR008271">
    <property type="entry name" value="Ser/Thr_kinase_AS"/>
</dbReference>
<keyword evidence="6" id="KW-0418">Kinase</keyword>
<dbReference type="InterPro" id="IPR011009">
    <property type="entry name" value="Kinase-like_dom_sf"/>
</dbReference>
<dbReference type="Pfam" id="PF11883">
    <property type="entry name" value="DUF3403"/>
    <property type="match status" value="1"/>
</dbReference>
<evidence type="ECO:0000256" key="9">
    <source>
        <dbReference type="ARBA" id="ARBA00023180"/>
    </source>
</evidence>
<accession>A0A834ZV28</accession>
<dbReference type="Proteomes" id="UP000655225">
    <property type="component" value="Unassembled WGS sequence"/>
</dbReference>
<dbReference type="InterPro" id="IPR001245">
    <property type="entry name" value="Ser-Thr/Tyr_kinase_cat_dom"/>
</dbReference>
<dbReference type="OMA" id="PIAHESK"/>
<evidence type="ECO:0000256" key="10">
    <source>
        <dbReference type="ARBA" id="ARBA00047899"/>
    </source>
</evidence>
<keyword evidence="8" id="KW-1015">Disulfide bond</keyword>
<sequence length="413" mass="47223">MSQFKIIDLAKTGWLTRACSCFGDASVGYNWLVYYMEKEDEEENSGEEDLELPLFDLDSIAAATNNFSIENKIGEGGFGPVYKGELPKGKEIAVKRLSQSSGQGLVEFKNEVILIAKLQHRNLVKLLGCCIQGEERMLVYEYMPNKSLDYFIFDQNRRKLLSWQKRFDIVMGIARGLLYLHQDSRLIIIHRDLKTSNILLDSEMIPKISDFGIARIFGGDHTEEKTKRIIGTYGYMSPEYAISGHFSVKSDVFSFGVLLLEIISGQRNRGFCHPDHDLSLIGHAWKLWIEGNPLELIDELMENFFPECEVLRCIQVGLLCVQQRPEDRPPMSSVIIMLGNERAMVPQPKQPGFYSEISSINTDFSSSGNKSSTVNDASDCLWQCRKWLISGFHRIEEQQSRCFFYLSFLNQIR</sequence>
<keyword evidence="4" id="KW-0732">Signal</keyword>
<keyword evidence="2" id="KW-0723">Serine/threonine-protein kinase</keyword>
<dbReference type="PROSITE" id="PS00108">
    <property type="entry name" value="PROTEIN_KINASE_ST"/>
    <property type="match status" value="1"/>
</dbReference>
<evidence type="ECO:0000256" key="6">
    <source>
        <dbReference type="ARBA" id="ARBA00022777"/>
    </source>
</evidence>
<protein>
    <recommendedName>
        <fullName evidence="1">non-specific serine/threonine protein kinase</fullName>
        <ecNumber evidence="1">2.7.11.1</ecNumber>
    </recommendedName>
</protein>
<dbReference type="PANTHER" id="PTHR27002:SF1097">
    <property type="entry name" value="RECEPTOR-LIKE SERINE_THREONINE-PROTEIN KINASE"/>
    <property type="match status" value="1"/>
</dbReference>
<evidence type="ECO:0000256" key="5">
    <source>
        <dbReference type="ARBA" id="ARBA00022741"/>
    </source>
</evidence>
<dbReference type="PANTHER" id="PTHR27002">
    <property type="entry name" value="RECEPTOR-LIKE SERINE/THREONINE-PROTEIN KINASE SD1-8"/>
    <property type="match status" value="1"/>
</dbReference>
<evidence type="ECO:0000259" key="12">
    <source>
        <dbReference type="PROSITE" id="PS50011"/>
    </source>
</evidence>
<evidence type="ECO:0000256" key="2">
    <source>
        <dbReference type="ARBA" id="ARBA00022527"/>
    </source>
</evidence>
<evidence type="ECO:0000256" key="8">
    <source>
        <dbReference type="ARBA" id="ARBA00023157"/>
    </source>
</evidence>
<evidence type="ECO:0000313" key="14">
    <source>
        <dbReference type="Proteomes" id="UP000655225"/>
    </source>
</evidence>
<dbReference type="OrthoDB" id="4062651at2759"/>
<evidence type="ECO:0000256" key="4">
    <source>
        <dbReference type="ARBA" id="ARBA00022729"/>
    </source>
</evidence>
<evidence type="ECO:0000256" key="7">
    <source>
        <dbReference type="ARBA" id="ARBA00022840"/>
    </source>
</evidence>
<dbReference type="PROSITE" id="PS50011">
    <property type="entry name" value="PROTEIN_KINASE_DOM"/>
    <property type="match status" value="1"/>
</dbReference>